<evidence type="ECO:0000313" key="1">
    <source>
        <dbReference type="Ensembl" id="ENSSPUP00000006215.1"/>
    </source>
</evidence>
<dbReference type="GO" id="GO:0007018">
    <property type="term" value="P:microtubule-based movement"/>
    <property type="evidence" value="ECO:0007669"/>
    <property type="project" value="InterPro"/>
</dbReference>
<sequence>MQRASWTLAAPFKEQCHFRSPSNSIANNYTLTARNLKMQDLQKIVSPTKLRAALGSLTKLMPSYFRTTPSQLYSLHSDSLYTDRHSPELEVICYSDRQPLTPEEQLVVMLQHEEEIRNQEEPPSESDKERYCYYIHNGIRKDMLAPQDKEVMDTILKHIPSHFLTNPNLEVLLQSLTEEIQNDYHISLMKDIVDYVLMDPAERVRLYIRSTPRPFPQRVIRAPVPWHSDYQEMKSWNEGHLFTVNPMMRTLQQLWFTEFNDLRFVRTEEILSGDLPLLPDEFENLIRRHCVEAHDILQNKWIPMCVSLFIDQKENWLHLAPQNDYDSSHQLEEYFASVAILMSLQLREMVINSLEDLLTFFMIHKDGNDFGETYYEMQFFVPQILVIKLGVEEPKIVFDPLFKDCWDLIFRCLMEILRNSEGIPKVSQLFPDLKGENFTLRTVQPDEYLVSQYVNKIAEIFDHNTVGPQKYLNVYRKYSDLLNNNAEQDVTDFLKERHDLDEFPSSKEIASMHVTVPLAMFCLDALKLNEELCRQTQKLKDRLIEFEVDENRELNKRYTCVRMHGFH</sequence>
<keyword evidence="2" id="KW-1185">Reference proteome</keyword>
<name>A0A8D0GHK3_SPHPU</name>
<dbReference type="PANTHER" id="PTHR22878">
    <property type="entry name" value="DYNEIN HEAVY CHAIN 6, AXONEMAL-LIKE-RELATED"/>
    <property type="match status" value="1"/>
</dbReference>
<dbReference type="OMA" id="SIYNMSQ"/>
<dbReference type="GeneTree" id="ENSGT00940000154959"/>
<dbReference type="Proteomes" id="UP000694392">
    <property type="component" value="Unplaced"/>
</dbReference>
<protein>
    <submittedName>
        <fullName evidence="1">Uncharacterized protein</fullName>
    </submittedName>
</protein>
<dbReference type="AlphaFoldDB" id="A0A8D0GHK3"/>
<evidence type="ECO:0000313" key="2">
    <source>
        <dbReference type="Proteomes" id="UP000694392"/>
    </source>
</evidence>
<reference evidence="1" key="1">
    <citation type="submission" date="2025-08" db="UniProtKB">
        <authorList>
            <consortium name="Ensembl"/>
        </authorList>
    </citation>
    <scope>IDENTIFICATION</scope>
</reference>
<organism evidence="1 2">
    <name type="scientific">Sphenodon punctatus</name>
    <name type="common">Tuatara</name>
    <name type="synonym">Hatteria punctata</name>
    <dbReference type="NCBI Taxonomy" id="8508"/>
    <lineage>
        <taxon>Eukaryota</taxon>
        <taxon>Metazoa</taxon>
        <taxon>Chordata</taxon>
        <taxon>Craniata</taxon>
        <taxon>Vertebrata</taxon>
        <taxon>Euteleostomi</taxon>
        <taxon>Lepidosauria</taxon>
        <taxon>Sphenodontia</taxon>
        <taxon>Sphenodontidae</taxon>
        <taxon>Sphenodon</taxon>
    </lineage>
</organism>
<dbReference type="GO" id="GO:0045505">
    <property type="term" value="F:dynein intermediate chain binding"/>
    <property type="evidence" value="ECO:0007669"/>
    <property type="project" value="InterPro"/>
</dbReference>
<reference evidence="1" key="2">
    <citation type="submission" date="2025-09" db="UniProtKB">
        <authorList>
            <consortium name="Ensembl"/>
        </authorList>
    </citation>
    <scope>IDENTIFICATION</scope>
</reference>
<accession>A0A8D0GHK3</accession>
<dbReference type="GO" id="GO:0051959">
    <property type="term" value="F:dynein light intermediate chain binding"/>
    <property type="evidence" value="ECO:0007669"/>
    <property type="project" value="InterPro"/>
</dbReference>
<dbReference type="GO" id="GO:0030286">
    <property type="term" value="C:dynein complex"/>
    <property type="evidence" value="ECO:0007669"/>
    <property type="project" value="InterPro"/>
</dbReference>
<dbReference type="Ensembl" id="ENSSPUT00000006617.1">
    <property type="protein sequence ID" value="ENSSPUP00000006215.1"/>
    <property type="gene ID" value="ENSSPUG00000004745.1"/>
</dbReference>
<proteinExistence type="predicted"/>
<dbReference type="PANTHER" id="PTHR22878:SF71">
    <property type="entry name" value="DYNEIN, AXONEMAL, HEAVY CHAIN 3"/>
    <property type="match status" value="1"/>
</dbReference>
<dbReference type="InterPro" id="IPR026983">
    <property type="entry name" value="DHC"/>
</dbReference>